<accession>A0A8S5RQZ3</accession>
<proteinExistence type="predicted"/>
<reference evidence="1" key="1">
    <citation type="journal article" date="2021" name="Proc. Natl. Acad. Sci. U.S.A.">
        <title>A Catalog of Tens of Thousands of Viruses from Human Metagenomes Reveals Hidden Associations with Chronic Diseases.</title>
        <authorList>
            <person name="Tisza M.J."/>
            <person name="Buck C.B."/>
        </authorList>
    </citation>
    <scope>NUCLEOTIDE SEQUENCE</scope>
    <source>
        <strain evidence="1">Ct1NJ1</strain>
    </source>
</reference>
<sequence>MTEHKTQVHCCCRSCLNNNKGTCSANAIRIGGTGKCKCYVAAKNVMNTSRYGQRR</sequence>
<dbReference type="EMBL" id="BK057790">
    <property type="protein sequence ID" value="DAE91878.1"/>
    <property type="molecule type" value="Genomic_DNA"/>
</dbReference>
<protein>
    <recommendedName>
        <fullName evidence="2">DUF1540 domain-containing protein</fullName>
    </recommendedName>
</protein>
<organism evidence="1">
    <name type="scientific">Siphoviridae sp. ct1NJ1</name>
    <dbReference type="NCBI Taxonomy" id="2827557"/>
    <lineage>
        <taxon>Viruses</taxon>
        <taxon>Duplodnaviria</taxon>
        <taxon>Heunggongvirae</taxon>
        <taxon>Uroviricota</taxon>
        <taxon>Caudoviricetes</taxon>
    </lineage>
</organism>
<evidence type="ECO:0000313" key="1">
    <source>
        <dbReference type="EMBL" id="DAE91878.1"/>
    </source>
</evidence>
<name>A0A8S5RQZ3_9CAUD</name>
<evidence type="ECO:0008006" key="2">
    <source>
        <dbReference type="Google" id="ProtNLM"/>
    </source>
</evidence>